<protein>
    <recommendedName>
        <fullName evidence="3">Secreted protein</fullName>
    </recommendedName>
</protein>
<reference evidence="2" key="1">
    <citation type="submission" date="2024-04" db="EMBL/GenBank/DDBJ databases">
        <authorList>
            <person name="Shaw F."/>
            <person name="Minotto A."/>
        </authorList>
    </citation>
    <scope>NUCLEOTIDE SEQUENCE [LARGE SCALE GENOMIC DNA]</scope>
</reference>
<evidence type="ECO:0000313" key="2">
    <source>
        <dbReference type="Proteomes" id="UP001497453"/>
    </source>
</evidence>
<keyword evidence="2" id="KW-1185">Reference proteome</keyword>
<accession>A0ABP1DMC3</accession>
<proteinExistence type="predicted"/>
<dbReference type="Proteomes" id="UP001497453">
    <property type="component" value="Chromosome 4"/>
</dbReference>
<evidence type="ECO:0000313" key="1">
    <source>
        <dbReference type="EMBL" id="CAL1707799.1"/>
    </source>
</evidence>
<organism evidence="1 2">
    <name type="scientific">Somion occarium</name>
    <dbReference type="NCBI Taxonomy" id="3059160"/>
    <lineage>
        <taxon>Eukaryota</taxon>
        <taxon>Fungi</taxon>
        <taxon>Dikarya</taxon>
        <taxon>Basidiomycota</taxon>
        <taxon>Agaricomycotina</taxon>
        <taxon>Agaricomycetes</taxon>
        <taxon>Polyporales</taxon>
        <taxon>Cerrenaceae</taxon>
        <taxon>Somion</taxon>
    </lineage>
</organism>
<evidence type="ECO:0008006" key="3">
    <source>
        <dbReference type="Google" id="ProtNLM"/>
    </source>
</evidence>
<gene>
    <name evidence="1" type="ORF">GFSPODELE1_LOCUS6545</name>
</gene>
<name>A0ABP1DMC3_9APHY</name>
<sequence length="137" mass="15215">MIATVRGLLVASGLLAIVLDVRGRFGRALPIVLWASDFGGAATGGVTAIADHARGRDPTSEFKYRIRYRYQSHRPRRAILEFHTTSLKELTLPIRAPSTPANFKPVYFMMYSIFSLMSGELHLPPIPKHNLQVVPSV</sequence>
<dbReference type="EMBL" id="OZ037947">
    <property type="protein sequence ID" value="CAL1707799.1"/>
    <property type="molecule type" value="Genomic_DNA"/>
</dbReference>